<sequence>MKPTLILAFLAGAYALTDEEHCHKKNKYAPEVIRQLCNTDTMRVPNSRAFAGITNQGAMVTIDGTTCKSEWIPQKYCLSQFFNMCAHGDRNGQATASYGTHGCQKWQIQGIGKYSYVGGW</sequence>
<organism evidence="2 3">
    <name type="scientific">Piedraia hortae CBS 480.64</name>
    <dbReference type="NCBI Taxonomy" id="1314780"/>
    <lineage>
        <taxon>Eukaryota</taxon>
        <taxon>Fungi</taxon>
        <taxon>Dikarya</taxon>
        <taxon>Ascomycota</taxon>
        <taxon>Pezizomycotina</taxon>
        <taxon>Dothideomycetes</taxon>
        <taxon>Dothideomycetidae</taxon>
        <taxon>Capnodiales</taxon>
        <taxon>Piedraiaceae</taxon>
        <taxon>Piedraia</taxon>
    </lineage>
</organism>
<dbReference type="Proteomes" id="UP000799421">
    <property type="component" value="Unassembled WGS sequence"/>
</dbReference>
<reference evidence="2" key="1">
    <citation type="journal article" date="2020" name="Stud. Mycol.">
        <title>101 Dothideomycetes genomes: a test case for predicting lifestyles and emergence of pathogens.</title>
        <authorList>
            <person name="Haridas S."/>
            <person name="Albert R."/>
            <person name="Binder M."/>
            <person name="Bloem J."/>
            <person name="Labutti K."/>
            <person name="Salamov A."/>
            <person name="Andreopoulos B."/>
            <person name="Baker S."/>
            <person name="Barry K."/>
            <person name="Bills G."/>
            <person name="Bluhm B."/>
            <person name="Cannon C."/>
            <person name="Castanera R."/>
            <person name="Culley D."/>
            <person name="Daum C."/>
            <person name="Ezra D."/>
            <person name="Gonzalez J."/>
            <person name="Henrissat B."/>
            <person name="Kuo A."/>
            <person name="Liang C."/>
            <person name="Lipzen A."/>
            <person name="Lutzoni F."/>
            <person name="Magnuson J."/>
            <person name="Mondo S."/>
            <person name="Nolan M."/>
            <person name="Ohm R."/>
            <person name="Pangilinan J."/>
            <person name="Park H.-J."/>
            <person name="Ramirez L."/>
            <person name="Alfaro M."/>
            <person name="Sun H."/>
            <person name="Tritt A."/>
            <person name="Yoshinaga Y."/>
            <person name="Zwiers L.-H."/>
            <person name="Turgeon B."/>
            <person name="Goodwin S."/>
            <person name="Spatafora J."/>
            <person name="Crous P."/>
            <person name="Grigoriev I."/>
        </authorList>
    </citation>
    <scope>NUCLEOTIDE SEQUENCE</scope>
    <source>
        <strain evidence="2">CBS 480.64</strain>
    </source>
</reference>
<dbReference type="EMBL" id="MU005958">
    <property type="protein sequence ID" value="KAF2864043.1"/>
    <property type="molecule type" value="Genomic_DNA"/>
</dbReference>
<dbReference type="AlphaFoldDB" id="A0A6A7C9H4"/>
<protein>
    <recommendedName>
        <fullName evidence="4">Secreted protein</fullName>
    </recommendedName>
</protein>
<evidence type="ECO:0000256" key="1">
    <source>
        <dbReference type="SAM" id="SignalP"/>
    </source>
</evidence>
<proteinExistence type="predicted"/>
<evidence type="ECO:0000313" key="2">
    <source>
        <dbReference type="EMBL" id="KAF2864043.1"/>
    </source>
</evidence>
<feature type="signal peptide" evidence="1">
    <location>
        <begin position="1"/>
        <end position="15"/>
    </location>
</feature>
<feature type="chain" id="PRO_5025612152" description="Secreted protein" evidence="1">
    <location>
        <begin position="16"/>
        <end position="120"/>
    </location>
</feature>
<dbReference type="OrthoDB" id="3828405at2759"/>
<evidence type="ECO:0000313" key="3">
    <source>
        <dbReference type="Proteomes" id="UP000799421"/>
    </source>
</evidence>
<evidence type="ECO:0008006" key="4">
    <source>
        <dbReference type="Google" id="ProtNLM"/>
    </source>
</evidence>
<accession>A0A6A7C9H4</accession>
<keyword evidence="1" id="KW-0732">Signal</keyword>
<name>A0A6A7C9H4_9PEZI</name>
<keyword evidence="3" id="KW-1185">Reference proteome</keyword>
<gene>
    <name evidence="2" type="ORF">K470DRAFT_50583</name>
</gene>